<evidence type="ECO:0000313" key="1">
    <source>
        <dbReference type="EMBL" id="MCL7035744.1"/>
    </source>
</evidence>
<sequence>MGGVKPRISILSCEFFFRHYSTITEELNINQAFSPQFLRILHWEFYFLL</sequence>
<protein>
    <submittedName>
        <fullName evidence="1">Uncharacterized protein</fullName>
    </submittedName>
</protein>
<evidence type="ECO:0000313" key="2">
    <source>
        <dbReference type="Proteomes" id="UP001177140"/>
    </source>
</evidence>
<accession>A0AA41SH70</accession>
<dbReference type="Proteomes" id="UP001177140">
    <property type="component" value="Unassembled WGS sequence"/>
</dbReference>
<reference evidence="1" key="1">
    <citation type="submission" date="2022-03" db="EMBL/GenBank/DDBJ databases">
        <title>A functionally conserved STORR gene fusion in Papaver species that diverged 16.8 million years ago.</title>
        <authorList>
            <person name="Catania T."/>
        </authorList>
    </citation>
    <scope>NUCLEOTIDE SEQUENCE</scope>
    <source>
        <strain evidence="1">S-191538</strain>
    </source>
</reference>
<organism evidence="1 2">
    <name type="scientific">Papaver nudicaule</name>
    <name type="common">Iceland poppy</name>
    <dbReference type="NCBI Taxonomy" id="74823"/>
    <lineage>
        <taxon>Eukaryota</taxon>
        <taxon>Viridiplantae</taxon>
        <taxon>Streptophyta</taxon>
        <taxon>Embryophyta</taxon>
        <taxon>Tracheophyta</taxon>
        <taxon>Spermatophyta</taxon>
        <taxon>Magnoliopsida</taxon>
        <taxon>Ranunculales</taxon>
        <taxon>Papaveraceae</taxon>
        <taxon>Papaveroideae</taxon>
        <taxon>Papaver</taxon>
    </lineage>
</organism>
<comment type="caution">
    <text evidence="1">The sequence shown here is derived from an EMBL/GenBank/DDBJ whole genome shotgun (WGS) entry which is preliminary data.</text>
</comment>
<proteinExistence type="predicted"/>
<gene>
    <name evidence="1" type="ORF">MKW94_029418</name>
</gene>
<dbReference type="EMBL" id="JAJJMA010160389">
    <property type="protein sequence ID" value="MCL7035744.1"/>
    <property type="molecule type" value="Genomic_DNA"/>
</dbReference>
<dbReference type="AlphaFoldDB" id="A0AA41SH70"/>
<keyword evidence="2" id="KW-1185">Reference proteome</keyword>
<name>A0AA41SH70_PAPNU</name>